<organism evidence="3 4">
    <name type="scientific">Mucilaginibacter panaciglaebae</name>
    <dbReference type="NCBI Taxonomy" id="502331"/>
    <lineage>
        <taxon>Bacteria</taxon>
        <taxon>Pseudomonadati</taxon>
        <taxon>Bacteroidota</taxon>
        <taxon>Sphingobacteriia</taxon>
        <taxon>Sphingobacteriales</taxon>
        <taxon>Sphingobacteriaceae</taxon>
        <taxon>Mucilaginibacter</taxon>
    </lineage>
</organism>
<name>A0ABP7X2B5_9SPHI</name>
<sequence>MKEYFLRMFGYDLYANNQILATMRRAKTPQNTLVLMAHLLGAQMRWLKRCKNQSEAGLEMFPQVETIPFETLIAQNHREWSDFLNELADTDMDRAIVYRNTSGAEFSSTITEIATQVINHGTHHRAQIGQLLKQIGVDALPPLDFIFYIRQ</sequence>
<comment type="caution">
    <text evidence="3">The sequence shown here is derived from an EMBL/GenBank/DDBJ whole genome shotgun (WGS) entry which is preliminary data.</text>
</comment>
<evidence type="ECO:0000256" key="1">
    <source>
        <dbReference type="ARBA" id="ARBA00008635"/>
    </source>
</evidence>
<dbReference type="Proteomes" id="UP001500841">
    <property type="component" value="Unassembled WGS sequence"/>
</dbReference>
<gene>
    <name evidence="3" type="ORF">GCM10022392_29080</name>
</gene>
<dbReference type="InterPro" id="IPR034660">
    <property type="entry name" value="DinB/YfiT-like"/>
</dbReference>
<evidence type="ECO:0000313" key="4">
    <source>
        <dbReference type="Proteomes" id="UP001500841"/>
    </source>
</evidence>
<reference evidence="4" key="1">
    <citation type="journal article" date="2019" name="Int. J. Syst. Evol. Microbiol.">
        <title>The Global Catalogue of Microorganisms (GCM) 10K type strain sequencing project: providing services to taxonomists for standard genome sequencing and annotation.</title>
        <authorList>
            <consortium name="The Broad Institute Genomics Platform"/>
            <consortium name="The Broad Institute Genome Sequencing Center for Infectious Disease"/>
            <person name="Wu L."/>
            <person name="Ma J."/>
        </authorList>
    </citation>
    <scope>NUCLEOTIDE SEQUENCE [LARGE SCALE GENOMIC DNA]</scope>
    <source>
        <strain evidence="4">JCM 17085</strain>
    </source>
</reference>
<proteinExistence type="inferred from homology"/>
<dbReference type="EMBL" id="BAABCV010000011">
    <property type="protein sequence ID" value="GAA4102301.1"/>
    <property type="molecule type" value="Genomic_DNA"/>
</dbReference>
<dbReference type="SUPFAM" id="SSF109854">
    <property type="entry name" value="DinB/YfiT-like putative metalloenzymes"/>
    <property type="match status" value="1"/>
</dbReference>
<evidence type="ECO:0000256" key="2">
    <source>
        <dbReference type="ARBA" id="ARBA00022723"/>
    </source>
</evidence>
<protein>
    <submittedName>
        <fullName evidence="3">DinB family protein</fullName>
    </submittedName>
</protein>
<keyword evidence="2" id="KW-0479">Metal-binding</keyword>
<dbReference type="Gene3D" id="1.20.120.450">
    <property type="entry name" value="dinb family like domain"/>
    <property type="match status" value="1"/>
</dbReference>
<evidence type="ECO:0000313" key="3">
    <source>
        <dbReference type="EMBL" id="GAA4102301.1"/>
    </source>
</evidence>
<accession>A0ABP7X2B5</accession>
<dbReference type="PANTHER" id="PTHR37302:SF3">
    <property type="entry name" value="DAMAGE-INDUCIBLE PROTEIN DINB"/>
    <property type="match status" value="1"/>
</dbReference>
<dbReference type="Pfam" id="PF05163">
    <property type="entry name" value="DinB"/>
    <property type="match status" value="1"/>
</dbReference>
<dbReference type="RefSeq" id="WP_345106048.1">
    <property type="nucleotide sequence ID" value="NZ_BAABCV010000011.1"/>
</dbReference>
<dbReference type="InterPro" id="IPR007837">
    <property type="entry name" value="DinB"/>
</dbReference>
<dbReference type="PANTHER" id="PTHR37302">
    <property type="entry name" value="SLR1116 PROTEIN"/>
    <property type="match status" value="1"/>
</dbReference>
<comment type="similarity">
    <text evidence="1">Belongs to the DinB family.</text>
</comment>
<keyword evidence="4" id="KW-1185">Reference proteome</keyword>